<dbReference type="CDD" id="cd01427">
    <property type="entry name" value="HAD_like"/>
    <property type="match status" value="1"/>
</dbReference>
<gene>
    <name evidence="1" type="ORF">SDC9_126247</name>
</gene>
<protein>
    <recommendedName>
        <fullName evidence="2">Phosphoglycolate phosphatase</fullName>
    </recommendedName>
</protein>
<comment type="caution">
    <text evidence="1">The sequence shown here is derived from an EMBL/GenBank/DDBJ whole genome shotgun (WGS) entry which is preliminary data.</text>
</comment>
<dbReference type="EMBL" id="VSSQ01029186">
    <property type="protein sequence ID" value="MPM79214.1"/>
    <property type="molecule type" value="Genomic_DNA"/>
</dbReference>
<dbReference type="InterPro" id="IPR023214">
    <property type="entry name" value="HAD_sf"/>
</dbReference>
<dbReference type="InterPro" id="IPR036412">
    <property type="entry name" value="HAD-like_sf"/>
</dbReference>
<dbReference type="Gene3D" id="3.40.50.1000">
    <property type="entry name" value="HAD superfamily/HAD-like"/>
    <property type="match status" value="1"/>
</dbReference>
<reference evidence="1" key="1">
    <citation type="submission" date="2019-08" db="EMBL/GenBank/DDBJ databases">
        <authorList>
            <person name="Kucharzyk K."/>
            <person name="Murdoch R.W."/>
            <person name="Higgins S."/>
            <person name="Loffler F."/>
        </authorList>
    </citation>
    <scope>NUCLEOTIDE SEQUENCE</scope>
</reference>
<accession>A0A645CQQ4</accession>
<dbReference type="SUPFAM" id="SSF56784">
    <property type="entry name" value="HAD-like"/>
    <property type="match status" value="1"/>
</dbReference>
<proteinExistence type="predicted"/>
<evidence type="ECO:0000313" key="1">
    <source>
        <dbReference type="EMBL" id="MPM79214.1"/>
    </source>
</evidence>
<dbReference type="AlphaFoldDB" id="A0A645CQQ4"/>
<organism evidence="1">
    <name type="scientific">bioreactor metagenome</name>
    <dbReference type="NCBI Taxonomy" id="1076179"/>
    <lineage>
        <taxon>unclassified sequences</taxon>
        <taxon>metagenomes</taxon>
        <taxon>ecological metagenomes</taxon>
    </lineage>
</organism>
<evidence type="ECO:0008006" key="2">
    <source>
        <dbReference type="Google" id="ProtNLM"/>
    </source>
</evidence>
<name>A0A645CQQ4_9ZZZZ</name>
<sequence length="254" mass="27273">MITTAASELGTTPAALRSELKAVHKRYRNTEHPFALLETDAAQSKLAGLPRGEQRQALAAAFDAFNQVRDERLQLYRDVVPALSRWRAAGVPIVGYSAATSVNIAPRIRLLGLAGSFDRIYASPYAGPPYPGRSTRGRTADVPIVEMTRPKPDPDAVPRITSDMGIPPEATLFVGDSIASDIAPAIEGGAKAALIRRQADSTTEWLPGLLEVSHRSAETRADSASLSDKDLVQVPTVTTLSDLWRHFTFGASGT</sequence>
<dbReference type="Pfam" id="PF00702">
    <property type="entry name" value="Hydrolase"/>
    <property type="match status" value="1"/>
</dbReference>